<evidence type="ECO:0000259" key="1">
    <source>
        <dbReference type="PROSITE" id="PS50055"/>
    </source>
</evidence>
<dbReference type="AlphaFoldDB" id="A0A0K0G0C1"/>
<dbReference type="SUPFAM" id="SSF52799">
    <property type="entry name" value="(Phosphotyrosine protein) phosphatases II"/>
    <property type="match status" value="2"/>
</dbReference>
<dbReference type="WBParaSite" id="SVE_1815600.1">
    <property type="protein sequence ID" value="SVE_1815600.1"/>
    <property type="gene ID" value="SVE_1815600"/>
</dbReference>
<organism evidence="3 4">
    <name type="scientific">Strongyloides venezuelensis</name>
    <name type="common">Threadworm</name>
    <dbReference type="NCBI Taxonomy" id="75913"/>
    <lineage>
        <taxon>Eukaryota</taxon>
        <taxon>Metazoa</taxon>
        <taxon>Ecdysozoa</taxon>
        <taxon>Nematoda</taxon>
        <taxon>Chromadorea</taxon>
        <taxon>Rhabditida</taxon>
        <taxon>Tylenchina</taxon>
        <taxon>Panagrolaimomorpha</taxon>
        <taxon>Strongyloidoidea</taxon>
        <taxon>Strongyloididae</taxon>
        <taxon>Strongyloides</taxon>
    </lineage>
</organism>
<sequence length="506" mass="59900">MNPLVRMLKNKKKHLNIYDFWNTLTRHPFDNCCKIINDQKYLSNKVINLKVLKTIVGDEEIDVDLNDLFDLYLVKCYNNMSPKIQAHYVYIDTEERRYILSDGLTKYNQFSFWQMLYKENIGIVIAIIYNKESEDNDEVLKDLYWKNEKCTYEDIVVICLNKIKVNVLSVSGYKLLLKKEGDESKNLQIYHVYNWKSNEIPHSDLQFVSKYQQIIKDAPKKDILIHSSRGTGSRVYMLTYFLCIYNAMKSNKNIDCPMKVIKGIRERRQGGNLVPYEFAYIIKALVTTFFNNKILINFSQRCTDFITNYYTFFYDYLKRKDQMNLKEFLNFVNIVDLGRIDSKIVPNHCKRFQKAVDNFQNGKDVKKCHYKNVQCFDSPLYDTVDDMLDKILRYKITVVIILVKPDESTVPEKKWIPYFPEHKKGLGILKFTVIHYQRWPDKSISSEHRNIRELYNIIIDLRSDDYIAIHCGAEIGRTGTLALIIYLIDTINYFPTFDPIARLKCL</sequence>
<protein>
    <submittedName>
        <fullName evidence="4">Tyrosine phosphatase</fullName>
    </submittedName>
</protein>
<dbReference type="InterPro" id="IPR029021">
    <property type="entry name" value="Prot-tyrosine_phosphatase-like"/>
</dbReference>
<dbReference type="InterPro" id="IPR000387">
    <property type="entry name" value="Tyr_Pase_dom"/>
</dbReference>
<dbReference type="PANTHER" id="PTHR46163">
    <property type="entry name" value="TYROSINE-PROTEIN PHOSPHATASE-RELATED"/>
    <property type="match status" value="1"/>
</dbReference>
<feature type="domain" description="Tyrosine-protein phosphatase" evidence="1">
    <location>
        <begin position="77"/>
        <end position="288"/>
    </location>
</feature>
<reference evidence="4" key="2">
    <citation type="submission" date="2015-08" db="UniProtKB">
        <authorList>
            <consortium name="WormBaseParasite"/>
        </authorList>
    </citation>
    <scope>IDENTIFICATION</scope>
</reference>
<accession>A0A0K0G0C1</accession>
<proteinExistence type="predicted"/>
<dbReference type="STRING" id="75913.A0A0K0G0C1"/>
<dbReference type="PROSITE" id="PS50056">
    <property type="entry name" value="TYR_PHOSPHATASE_2"/>
    <property type="match status" value="1"/>
</dbReference>
<dbReference type="Gene3D" id="3.90.190.10">
    <property type="entry name" value="Protein tyrosine phosphatase superfamily"/>
    <property type="match status" value="2"/>
</dbReference>
<dbReference type="GO" id="GO:0004725">
    <property type="term" value="F:protein tyrosine phosphatase activity"/>
    <property type="evidence" value="ECO:0007669"/>
    <property type="project" value="InterPro"/>
</dbReference>
<dbReference type="InterPro" id="IPR052782">
    <property type="entry name" value="Oocyte-zygote_transition_reg"/>
</dbReference>
<feature type="domain" description="Tyrosine specific protein phosphatases" evidence="2">
    <location>
        <begin position="452"/>
        <end position="506"/>
    </location>
</feature>
<keyword evidence="3" id="KW-1185">Reference proteome</keyword>
<dbReference type="PROSITE" id="PS50055">
    <property type="entry name" value="TYR_PHOSPHATASE_PTP"/>
    <property type="match status" value="1"/>
</dbReference>
<evidence type="ECO:0000259" key="2">
    <source>
        <dbReference type="PROSITE" id="PS50056"/>
    </source>
</evidence>
<evidence type="ECO:0000313" key="4">
    <source>
        <dbReference type="WBParaSite" id="SVE_1815600.1"/>
    </source>
</evidence>
<name>A0A0K0G0C1_STRVS</name>
<dbReference type="PANTHER" id="PTHR46163:SF17">
    <property type="entry name" value="DNA-DIRECTED DNA POLYMERASE-RELATED"/>
    <property type="match status" value="1"/>
</dbReference>
<reference evidence="3" key="1">
    <citation type="submission" date="2014-07" db="EMBL/GenBank/DDBJ databases">
        <authorList>
            <person name="Martin A.A"/>
            <person name="De Silva N."/>
        </authorList>
    </citation>
    <scope>NUCLEOTIDE SEQUENCE</scope>
</reference>
<dbReference type="Proteomes" id="UP000035680">
    <property type="component" value="Unassembled WGS sequence"/>
</dbReference>
<dbReference type="InterPro" id="IPR000242">
    <property type="entry name" value="PTP_cat"/>
</dbReference>
<dbReference type="Pfam" id="PF00102">
    <property type="entry name" value="Y_phosphatase"/>
    <property type="match status" value="2"/>
</dbReference>
<dbReference type="SMART" id="SM00194">
    <property type="entry name" value="PTPc"/>
    <property type="match status" value="1"/>
</dbReference>
<evidence type="ECO:0000313" key="3">
    <source>
        <dbReference type="Proteomes" id="UP000035680"/>
    </source>
</evidence>